<dbReference type="PROSITE" id="PS51873">
    <property type="entry name" value="TRIAD"/>
    <property type="match status" value="1"/>
</dbReference>
<reference evidence="10" key="1">
    <citation type="journal article" date="2011" name="Genome Biol.">
        <title>Comparative and functional genomics provide insights into the pathogenicity of dermatophytic fungi.</title>
        <authorList>
            <person name="Burmester A."/>
            <person name="Shelest E."/>
            <person name="Gloeckner G."/>
            <person name="Heddergott C."/>
            <person name="Schindler S."/>
            <person name="Staib P."/>
            <person name="Heidel A."/>
            <person name="Felder M."/>
            <person name="Petzold A."/>
            <person name="Szafranski K."/>
            <person name="Feuermann M."/>
            <person name="Pedruzzi I."/>
            <person name="Priebe S."/>
            <person name="Groth M."/>
            <person name="Winkler R."/>
            <person name="Li W."/>
            <person name="Kniemeyer O."/>
            <person name="Schroeckh V."/>
            <person name="Hertweck C."/>
            <person name="Hube B."/>
            <person name="White T.C."/>
            <person name="Platzer M."/>
            <person name="Guthke R."/>
            <person name="Heitman J."/>
            <person name="Woestemeyer J."/>
            <person name="Zipfel P.F."/>
            <person name="Monod M."/>
            <person name="Brakhage A.A."/>
        </authorList>
    </citation>
    <scope>NUCLEOTIDE SEQUENCE [LARGE SCALE GENOMIC DNA]</scope>
    <source>
        <strain evidence="10">ATCC MYA-4681 / CBS 112371</strain>
    </source>
</reference>
<dbReference type="InterPro" id="IPR051628">
    <property type="entry name" value="LUBAC_E3_Ligases"/>
</dbReference>
<keyword evidence="5" id="KW-0863">Zinc-finger</keyword>
<dbReference type="eggNOG" id="KOG1812">
    <property type="taxonomic scope" value="Eukaryota"/>
</dbReference>
<dbReference type="Gene3D" id="1.20.120.1750">
    <property type="match status" value="1"/>
</dbReference>
<dbReference type="PANTHER" id="PTHR22770:SF47">
    <property type="entry name" value="E3 UBIQUITIN-PROTEIN LIGASE RNF216"/>
    <property type="match status" value="1"/>
</dbReference>
<dbReference type="HOGENOM" id="CLU_009961_3_1_1"/>
<evidence type="ECO:0000259" key="8">
    <source>
        <dbReference type="PROSITE" id="PS51873"/>
    </source>
</evidence>
<keyword evidence="7" id="KW-0862">Zinc</keyword>
<dbReference type="Proteomes" id="UP000008866">
    <property type="component" value="Unassembled WGS sequence"/>
</dbReference>
<dbReference type="InterPro" id="IPR047545">
    <property type="entry name" value="BRcat_RBR_RNF216"/>
</dbReference>
<proteinExistence type="predicted"/>
<evidence type="ECO:0000256" key="1">
    <source>
        <dbReference type="ARBA" id="ARBA00004906"/>
    </source>
</evidence>
<dbReference type="CDD" id="cd16630">
    <property type="entry name" value="RING-HC_RBR_RNF216"/>
    <property type="match status" value="1"/>
</dbReference>
<sequence>MSRTILRPLQRLTLSVLRRDQSSNGFTKDKAKLQDPYFIDEYDLTSPGENSVAEDGDDDGMAFLESLLVLGEDDKRTSSQGLTAAGLANILTLFPDICPRYVTTLYQPMLARKPENFEGALIDAILKEATYTTVSGSRQKREDMAKDVHWGKEDNLTRNSRKALLKLDFPLVPTDYIKEYLEVTNDCLYNAYLRLYEVESTYETSDPKPYSRNTDVKREKLMASFRKVVAKYPNRDIDLEIKDARAERKRRIVAQTLRKQAFEDEKRNLAYYTSIGGIIECHCCFSDTPLNRVVYCAAAAAHPFCWECIKSNAKAQVGMMRHSIKCMDINGCDAGFSREDLINSAGDSLMNKLFDLQQLEEIQQADLTDLEECPFCEYKAIYPPVEENCEFRCLKPGCMRMSCRRCQRPSHIPITCAESRREDSKNLRKHVEEAMSKAVIRICPNKKCKAPIIKEDGCNTLKCRKCSTVMCYVCKKNISRAKDSHFDMVGSCPVEDDRYLLERHERERMTARNEAVESLLKDKPELNEEDLGVELIKRRTVRDGLPIVYPEGTPDTSEMPLWVFGERVSGRPDRQLQRWPQLRVRFPPANQDTQLPINYEYQAIETIGVLPAPSQNPQDSHYQQTQWFSFYAYAPYPLPPDLPVVRYEREQNPHWFKGLRRAQPSRTK</sequence>
<organism evidence="9 10">
    <name type="scientific">Arthroderma benhamiae (strain ATCC MYA-4681 / CBS 112371)</name>
    <name type="common">Trichophyton mentagrophytes</name>
    <dbReference type="NCBI Taxonomy" id="663331"/>
    <lineage>
        <taxon>Eukaryota</taxon>
        <taxon>Fungi</taxon>
        <taxon>Dikarya</taxon>
        <taxon>Ascomycota</taxon>
        <taxon>Pezizomycotina</taxon>
        <taxon>Eurotiomycetes</taxon>
        <taxon>Eurotiomycetidae</taxon>
        <taxon>Onygenales</taxon>
        <taxon>Arthrodermataceae</taxon>
        <taxon>Trichophyton</taxon>
    </lineage>
</organism>
<evidence type="ECO:0000256" key="5">
    <source>
        <dbReference type="ARBA" id="ARBA00022771"/>
    </source>
</evidence>
<dbReference type="OrthoDB" id="4171227at2759"/>
<dbReference type="AlphaFoldDB" id="D4AT44"/>
<keyword evidence="6" id="KW-0833">Ubl conjugation pathway</keyword>
<dbReference type="InterPro" id="IPR002867">
    <property type="entry name" value="IBR_dom"/>
</dbReference>
<keyword evidence="4" id="KW-0677">Repeat</keyword>
<dbReference type="SMART" id="SM00647">
    <property type="entry name" value="IBR"/>
    <property type="match status" value="2"/>
</dbReference>
<dbReference type="PANTHER" id="PTHR22770">
    <property type="entry name" value="UBIQUITIN CONJUGATING ENZYME 7 INTERACTING PROTEIN-RELATED"/>
    <property type="match status" value="1"/>
</dbReference>
<dbReference type="GeneID" id="9520384"/>
<evidence type="ECO:0000256" key="3">
    <source>
        <dbReference type="ARBA" id="ARBA00022723"/>
    </source>
</evidence>
<feature type="domain" description="RING-type" evidence="8">
    <location>
        <begin position="277"/>
        <end position="496"/>
    </location>
</feature>
<evidence type="ECO:0000313" key="10">
    <source>
        <dbReference type="Proteomes" id="UP000008866"/>
    </source>
</evidence>
<evidence type="ECO:0000256" key="2">
    <source>
        <dbReference type="ARBA" id="ARBA00022679"/>
    </source>
</evidence>
<evidence type="ECO:0000256" key="4">
    <source>
        <dbReference type="ARBA" id="ARBA00022737"/>
    </source>
</evidence>
<name>D4AT44_ARTBC</name>
<dbReference type="InterPro" id="IPR044066">
    <property type="entry name" value="TRIAD_supradom"/>
</dbReference>
<dbReference type="InterPro" id="IPR047544">
    <property type="entry name" value="RING-HC_RBR_RNF216"/>
</dbReference>
<evidence type="ECO:0000313" key="9">
    <source>
        <dbReference type="EMBL" id="EFE33944.1"/>
    </source>
</evidence>
<gene>
    <name evidence="9" type="ORF">ARB_07408</name>
</gene>
<dbReference type="Pfam" id="PF26200">
    <property type="entry name" value="Rcat_RNF216"/>
    <property type="match status" value="1"/>
</dbReference>
<comment type="pathway">
    <text evidence="1">Protein modification; protein ubiquitination.</text>
</comment>
<protein>
    <submittedName>
        <fullName evidence="9">RING finger protein, putative</fullName>
    </submittedName>
</protein>
<dbReference type="OMA" id="HERERMT"/>
<evidence type="ECO:0000256" key="6">
    <source>
        <dbReference type="ARBA" id="ARBA00022786"/>
    </source>
</evidence>
<comment type="caution">
    <text evidence="9">The sequence shown here is derived from an EMBL/GenBank/DDBJ whole genome shotgun (WGS) entry which is preliminary data.</text>
</comment>
<dbReference type="KEGG" id="abe:ARB_07408"/>
<accession>D4AT44</accession>
<dbReference type="SUPFAM" id="SSF57850">
    <property type="entry name" value="RING/U-box"/>
    <property type="match status" value="1"/>
</dbReference>
<keyword evidence="2" id="KW-0808">Transferase</keyword>
<dbReference type="GO" id="GO:0008270">
    <property type="term" value="F:zinc ion binding"/>
    <property type="evidence" value="ECO:0007669"/>
    <property type="project" value="UniProtKB-KW"/>
</dbReference>
<dbReference type="RefSeq" id="XP_003014847.1">
    <property type="nucleotide sequence ID" value="XM_003014801.1"/>
</dbReference>
<keyword evidence="3" id="KW-0479">Metal-binding</keyword>
<dbReference type="EMBL" id="ABSU01000008">
    <property type="protein sequence ID" value="EFE33944.1"/>
    <property type="molecule type" value="Genomic_DNA"/>
</dbReference>
<evidence type="ECO:0000256" key="7">
    <source>
        <dbReference type="ARBA" id="ARBA00022833"/>
    </source>
</evidence>
<dbReference type="CDD" id="cd20339">
    <property type="entry name" value="BRcat_RBR_RNF216"/>
    <property type="match status" value="1"/>
</dbReference>
<dbReference type="GO" id="GO:0016740">
    <property type="term" value="F:transferase activity"/>
    <property type="evidence" value="ECO:0007669"/>
    <property type="project" value="UniProtKB-KW"/>
</dbReference>
<dbReference type="STRING" id="663331.D4AT44"/>
<keyword evidence="10" id="KW-1185">Reference proteome</keyword>